<dbReference type="PANTHER" id="PTHR43340">
    <property type="entry name" value="HYPOXANTHINE-GUANINE PHOSPHORIBOSYLTRANSFERASE"/>
    <property type="match status" value="1"/>
</dbReference>
<dbReference type="EC" id="2.4.2.8" evidence="16"/>
<dbReference type="UniPathway" id="UPA00591">
    <property type="reaction ID" value="UER00648"/>
</dbReference>
<feature type="domain" description="Phosphoribosyltransferase" evidence="17">
    <location>
        <begin position="6"/>
        <end position="158"/>
    </location>
</feature>
<dbReference type="FunFam" id="3.40.50.2020:FF:000006">
    <property type="entry name" value="Hypoxanthine phosphoribosyltransferase"/>
    <property type="match status" value="1"/>
</dbReference>
<dbReference type="CDD" id="cd06223">
    <property type="entry name" value="PRTases_typeI"/>
    <property type="match status" value="1"/>
</dbReference>
<dbReference type="InterPro" id="IPR005904">
    <property type="entry name" value="Hxn_phspho_trans"/>
</dbReference>
<gene>
    <name evidence="18" type="ORF">BC6307_07280</name>
</gene>
<keyword evidence="11 16" id="KW-0660">Purine salvage</keyword>
<evidence type="ECO:0000256" key="3">
    <source>
        <dbReference type="ARBA" id="ARBA00004496"/>
    </source>
</evidence>
<dbReference type="GO" id="GO:0006166">
    <property type="term" value="P:purine ribonucleoside salvage"/>
    <property type="evidence" value="ECO:0007669"/>
    <property type="project" value="UniProtKB-KW"/>
</dbReference>
<evidence type="ECO:0000256" key="16">
    <source>
        <dbReference type="RuleBase" id="RU364099"/>
    </source>
</evidence>
<evidence type="ECO:0000256" key="5">
    <source>
        <dbReference type="ARBA" id="ARBA00004676"/>
    </source>
</evidence>
<dbReference type="GO" id="GO:0005829">
    <property type="term" value="C:cytosol"/>
    <property type="evidence" value="ECO:0007669"/>
    <property type="project" value="TreeGrafter"/>
</dbReference>
<evidence type="ECO:0000256" key="7">
    <source>
        <dbReference type="ARBA" id="ARBA00022490"/>
    </source>
</evidence>
<dbReference type="GO" id="GO:0052657">
    <property type="term" value="F:guanine phosphoribosyltransferase activity"/>
    <property type="evidence" value="ECO:0007669"/>
    <property type="project" value="UniProtKB-ARBA"/>
</dbReference>
<dbReference type="GO" id="GO:0032263">
    <property type="term" value="P:GMP salvage"/>
    <property type="evidence" value="ECO:0007669"/>
    <property type="project" value="TreeGrafter"/>
</dbReference>
<keyword evidence="12 16" id="KW-0547">Nucleotide-binding</keyword>
<comment type="similarity">
    <text evidence="6 16">Belongs to the purine/pyrimidine phosphoribosyltransferase family.</text>
</comment>
<dbReference type="GO" id="GO:0004422">
    <property type="term" value="F:hypoxanthine phosphoribosyltransferase activity"/>
    <property type="evidence" value="ECO:0007669"/>
    <property type="project" value="InterPro"/>
</dbReference>
<comment type="cofactor">
    <cofactor evidence="1 16">
        <name>Mg(2+)</name>
        <dbReference type="ChEBI" id="CHEBI:18420"/>
    </cofactor>
</comment>
<dbReference type="Proteomes" id="UP000215224">
    <property type="component" value="Chromosome"/>
</dbReference>
<evidence type="ECO:0000313" key="18">
    <source>
        <dbReference type="EMBL" id="AST91094.1"/>
    </source>
</evidence>
<evidence type="ECO:0000256" key="13">
    <source>
        <dbReference type="ARBA" id="ARBA00022842"/>
    </source>
</evidence>
<keyword evidence="9 16" id="KW-0808">Transferase</keyword>
<dbReference type="KEGG" id="bcoh:BC6307_07280"/>
<dbReference type="SUPFAM" id="SSF53271">
    <property type="entry name" value="PRTase-like"/>
    <property type="match status" value="1"/>
</dbReference>
<dbReference type="Gene3D" id="3.40.50.2020">
    <property type="match status" value="1"/>
</dbReference>
<protein>
    <recommendedName>
        <fullName evidence="16">Hypoxanthine phosphoribosyltransferase</fullName>
        <ecNumber evidence="16">2.4.2.8</ecNumber>
    </recommendedName>
</protein>
<evidence type="ECO:0000313" key="19">
    <source>
        <dbReference type="Proteomes" id="UP000215224"/>
    </source>
</evidence>
<accession>A0A223KP17</accession>
<evidence type="ECO:0000256" key="9">
    <source>
        <dbReference type="ARBA" id="ARBA00022679"/>
    </source>
</evidence>
<comment type="function">
    <text evidence="2">Purine salvage pathway enzyme that catalyzes the transfer of the ribosyl-5-phosphate group from 5-phospho-alpha-D-ribose 1-diphosphate (PRPP) to the N9 position of the 6-oxopurines hypoxanthine and guanine to form the corresponding ribonucleotides IMP (inosine 5'-monophosphate) and GMP (guanosine 5'-monophosphate), with the release of PPi.</text>
</comment>
<evidence type="ECO:0000256" key="4">
    <source>
        <dbReference type="ARBA" id="ARBA00004669"/>
    </source>
</evidence>
<name>A0A223KP17_9BACI</name>
<evidence type="ECO:0000256" key="1">
    <source>
        <dbReference type="ARBA" id="ARBA00001946"/>
    </source>
</evidence>
<dbReference type="GO" id="GO:0000287">
    <property type="term" value="F:magnesium ion binding"/>
    <property type="evidence" value="ECO:0007669"/>
    <property type="project" value="TreeGrafter"/>
</dbReference>
<evidence type="ECO:0000256" key="8">
    <source>
        <dbReference type="ARBA" id="ARBA00022676"/>
    </source>
</evidence>
<keyword evidence="13 16" id="KW-0460">Magnesium</keyword>
<dbReference type="Pfam" id="PF00156">
    <property type="entry name" value="Pribosyltran"/>
    <property type="match status" value="1"/>
</dbReference>
<evidence type="ECO:0000256" key="2">
    <source>
        <dbReference type="ARBA" id="ARBA00002049"/>
    </source>
</evidence>
<dbReference type="STRING" id="1314751.GCA_001591425_00318"/>
<reference evidence="18 19" key="1">
    <citation type="submission" date="2016-12" db="EMBL/GenBank/DDBJ databases">
        <title>The whole genome sequencing and assembly of Bacillus cohnii DSM 6307T strain.</title>
        <authorList>
            <person name="Lee Y.-J."/>
            <person name="Yi H."/>
            <person name="Bahn Y.-S."/>
            <person name="Kim J.F."/>
            <person name="Lee D.-W."/>
        </authorList>
    </citation>
    <scope>NUCLEOTIDE SEQUENCE [LARGE SCALE GENOMIC DNA]</scope>
    <source>
        <strain evidence="18 19">DSM 6307</strain>
    </source>
</reference>
<evidence type="ECO:0000256" key="10">
    <source>
        <dbReference type="ARBA" id="ARBA00022723"/>
    </source>
</evidence>
<evidence type="ECO:0000259" key="17">
    <source>
        <dbReference type="Pfam" id="PF00156"/>
    </source>
</evidence>
<keyword evidence="7 16" id="KW-0963">Cytoplasm</keyword>
<evidence type="ECO:0000256" key="6">
    <source>
        <dbReference type="ARBA" id="ARBA00008391"/>
    </source>
</evidence>
<comment type="catalytic activity">
    <reaction evidence="14">
        <text>GMP + diphosphate = guanine + 5-phospho-alpha-D-ribose 1-diphosphate</text>
        <dbReference type="Rhea" id="RHEA:25424"/>
        <dbReference type="ChEBI" id="CHEBI:16235"/>
        <dbReference type="ChEBI" id="CHEBI:33019"/>
        <dbReference type="ChEBI" id="CHEBI:58017"/>
        <dbReference type="ChEBI" id="CHEBI:58115"/>
        <dbReference type="EC" id="2.4.2.8"/>
    </reaction>
    <physiologicalReaction direction="right-to-left" evidence="14">
        <dbReference type="Rhea" id="RHEA:25426"/>
    </physiologicalReaction>
</comment>
<dbReference type="GO" id="GO:0032264">
    <property type="term" value="P:IMP salvage"/>
    <property type="evidence" value="ECO:0007669"/>
    <property type="project" value="UniProtKB-UniPathway"/>
</dbReference>
<comment type="catalytic activity">
    <reaction evidence="15">
        <text>IMP + diphosphate = hypoxanthine + 5-phospho-alpha-D-ribose 1-diphosphate</text>
        <dbReference type="Rhea" id="RHEA:17973"/>
        <dbReference type="ChEBI" id="CHEBI:17368"/>
        <dbReference type="ChEBI" id="CHEBI:33019"/>
        <dbReference type="ChEBI" id="CHEBI:58017"/>
        <dbReference type="ChEBI" id="CHEBI:58053"/>
        <dbReference type="EC" id="2.4.2.8"/>
    </reaction>
    <physiologicalReaction direction="right-to-left" evidence="15">
        <dbReference type="Rhea" id="RHEA:17975"/>
    </physiologicalReaction>
</comment>
<sequence length="174" mass="19915">MKENILYNKEMIEEKVKELGATISSDYQGEDKNLLVISLLRGSFIFTADLVRHITVPVRIEFMETSSYGHGKESTGKVEIVSGLTMDISDYDVLIVDDILDSGNTMKTVYDSLKERNPKSLKTCTLLDKPSRRQVEIEVDYKGFVIEDRFIAGYGLNYGHHYRNTPYIFEVIED</sequence>
<comment type="subcellular location">
    <subcellularLocation>
        <location evidence="3 16">Cytoplasm</location>
    </subcellularLocation>
</comment>
<dbReference type="NCBIfam" id="TIGR01203">
    <property type="entry name" value="HGPRTase"/>
    <property type="match status" value="1"/>
</dbReference>
<dbReference type="InterPro" id="IPR029057">
    <property type="entry name" value="PRTase-like"/>
</dbReference>
<evidence type="ECO:0000256" key="14">
    <source>
        <dbReference type="ARBA" id="ARBA00048811"/>
    </source>
</evidence>
<evidence type="ECO:0000256" key="15">
    <source>
        <dbReference type="ARBA" id="ARBA00049402"/>
    </source>
</evidence>
<keyword evidence="19" id="KW-1185">Reference proteome</keyword>
<dbReference type="AlphaFoldDB" id="A0A223KP17"/>
<dbReference type="GO" id="GO:0006178">
    <property type="term" value="P:guanine salvage"/>
    <property type="evidence" value="ECO:0007669"/>
    <property type="project" value="TreeGrafter"/>
</dbReference>
<evidence type="ECO:0000256" key="11">
    <source>
        <dbReference type="ARBA" id="ARBA00022726"/>
    </source>
</evidence>
<proteinExistence type="inferred from homology"/>
<dbReference type="InterPro" id="IPR000836">
    <property type="entry name" value="PRTase_dom"/>
</dbReference>
<keyword evidence="10 16" id="KW-0479">Metal-binding</keyword>
<dbReference type="GO" id="GO:0000166">
    <property type="term" value="F:nucleotide binding"/>
    <property type="evidence" value="ECO:0007669"/>
    <property type="project" value="UniProtKB-KW"/>
</dbReference>
<keyword evidence="8 16" id="KW-0328">Glycosyltransferase</keyword>
<dbReference type="PANTHER" id="PTHR43340:SF1">
    <property type="entry name" value="HYPOXANTHINE PHOSPHORIBOSYLTRANSFERASE"/>
    <property type="match status" value="1"/>
</dbReference>
<dbReference type="RefSeq" id="WP_066411166.1">
    <property type="nucleotide sequence ID" value="NZ_CP018866.1"/>
</dbReference>
<comment type="pathway">
    <text evidence="4 16">Purine metabolism; IMP biosynthesis via salvage pathway; IMP from hypoxanthine: step 1/1.</text>
</comment>
<organism evidence="18 19">
    <name type="scientific">Sutcliffiella cohnii</name>
    <dbReference type="NCBI Taxonomy" id="33932"/>
    <lineage>
        <taxon>Bacteria</taxon>
        <taxon>Bacillati</taxon>
        <taxon>Bacillota</taxon>
        <taxon>Bacilli</taxon>
        <taxon>Bacillales</taxon>
        <taxon>Bacillaceae</taxon>
        <taxon>Sutcliffiella</taxon>
    </lineage>
</organism>
<evidence type="ECO:0000256" key="12">
    <source>
        <dbReference type="ARBA" id="ARBA00022741"/>
    </source>
</evidence>
<dbReference type="InterPro" id="IPR050408">
    <property type="entry name" value="HGPRT"/>
</dbReference>
<dbReference type="EMBL" id="CP018866">
    <property type="protein sequence ID" value="AST91094.1"/>
    <property type="molecule type" value="Genomic_DNA"/>
</dbReference>
<comment type="pathway">
    <text evidence="5">Purine metabolism; GMP biosynthesis via salvage pathway; GMP from guanine: step 1/1.</text>
</comment>
<dbReference type="GO" id="GO:0046100">
    <property type="term" value="P:hypoxanthine metabolic process"/>
    <property type="evidence" value="ECO:0007669"/>
    <property type="project" value="TreeGrafter"/>
</dbReference>